<dbReference type="InterPro" id="IPR000878">
    <property type="entry name" value="4pyrrol_Mease"/>
</dbReference>
<feature type="non-terminal residue" evidence="8">
    <location>
        <position position="1"/>
    </location>
</feature>
<dbReference type="CDD" id="cd11648">
    <property type="entry name" value="RsmI"/>
    <property type="match status" value="1"/>
</dbReference>
<evidence type="ECO:0000256" key="3">
    <source>
        <dbReference type="ARBA" id="ARBA00022603"/>
    </source>
</evidence>
<dbReference type="EMBL" id="UINC01033218">
    <property type="protein sequence ID" value="SVB22143.1"/>
    <property type="molecule type" value="Genomic_DNA"/>
</dbReference>
<dbReference type="HAMAP" id="MF_01877">
    <property type="entry name" value="16SrRNA_methyltr_I"/>
    <property type="match status" value="1"/>
</dbReference>
<proteinExistence type="inferred from homology"/>
<keyword evidence="4" id="KW-0808">Transferase</keyword>
<keyword evidence="2" id="KW-0698">rRNA processing</keyword>
<dbReference type="GO" id="GO:0006364">
    <property type="term" value="P:rRNA processing"/>
    <property type="evidence" value="ECO:0007669"/>
    <property type="project" value="UniProtKB-KW"/>
</dbReference>
<dbReference type="InterPro" id="IPR018063">
    <property type="entry name" value="SAM_MeTrfase_RsmI_CS"/>
</dbReference>
<dbReference type="Gene3D" id="3.30.950.10">
    <property type="entry name" value="Methyltransferase, Cobalt-precorrin-4 Transmethylase, Domain 2"/>
    <property type="match status" value="1"/>
</dbReference>
<dbReference type="Pfam" id="PF23016">
    <property type="entry name" value="RsmI_C"/>
    <property type="match status" value="1"/>
</dbReference>
<sequence length="288" mass="30744">VVVGSGILYVVATPIGNLDDISPRALEVLTSVELIAAEDTRRTGRLLTHFGIDTRLLSCHEHNESQRVPQIIERLAAGADIALVSDAGTPLLSDPGYRLVAAAREHGLPVSPVPGCSAVVAALSVAGLPVDRFRFEAFLPTSKTQRKKRLAELSRTTETLVLFESVHRIRDSLEDLAELFGSDRPAAVARELTKLNETVYRGTLAEVIAAICADPGSGKGEITIIVAGCGAPVDSKDAELERVLGILLEDHSATRAARIAARITGFSRRAVYRIAVKRRQAGSGEAKT</sequence>
<dbReference type="PROSITE" id="PS01296">
    <property type="entry name" value="RSMI"/>
    <property type="match status" value="1"/>
</dbReference>
<dbReference type="FunFam" id="3.30.950.10:FF:000002">
    <property type="entry name" value="Ribosomal RNA small subunit methyltransferase I"/>
    <property type="match status" value="1"/>
</dbReference>
<protein>
    <submittedName>
        <fullName evidence="8">Uncharacterized protein</fullName>
    </submittedName>
</protein>
<keyword evidence="1" id="KW-0963">Cytoplasm</keyword>
<dbReference type="FunFam" id="3.40.1010.10:FF:000002">
    <property type="entry name" value="Ribosomal RNA small subunit methyltransferase I"/>
    <property type="match status" value="1"/>
</dbReference>
<dbReference type="InterPro" id="IPR014776">
    <property type="entry name" value="4pyrrole_Mease_sub2"/>
</dbReference>
<feature type="domain" description="Tetrapyrrole methylase" evidence="6">
    <location>
        <begin position="8"/>
        <end position="207"/>
    </location>
</feature>
<dbReference type="InterPro" id="IPR008189">
    <property type="entry name" value="rRNA_ssu_MeTfrase_I"/>
</dbReference>
<dbReference type="SUPFAM" id="SSF53790">
    <property type="entry name" value="Tetrapyrrole methylase"/>
    <property type="match status" value="1"/>
</dbReference>
<evidence type="ECO:0000256" key="2">
    <source>
        <dbReference type="ARBA" id="ARBA00022552"/>
    </source>
</evidence>
<evidence type="ECO:0000259" key="7">
    <source>
        <dbReference type="Pfam" id="PF23016"/>
    </source>
</evidence>
<dbReference type="InterPro" id="IPR053910">
    <property type="entry name" value="RsmI_HTH"/>
</dbReference>
<organism evidence="8">
    <name type="scientific">marine metagenome</name>
    <dbReference type="NCBI Taxonomy" id="408172"/>
    <lineage>
        <taxon>unclassified sequences</taxon>
        <taxon>metagenomes</taxon>
        <taxon>ecological metagenomes</taxon>
    </lineage>
</organism>
<dbReference type="InterPro" id="IPR035996">
    <property type="entry name" value="4pyrrol_Methylase_sf"/>
</dbReference>
<reference evidence="8" key="1">
    <citation type="submission" date="2018-05" db="EMBL/GenBank/DDBJ databases">
        <authorList>
            <person name="Lanie J.A."/>
            <person name="Ng W.-L."/>
            <person name="Kazmierczak K.M."/>
            <person name="Andrzejewski T.M."/>
            <person name="Davidsen T.M."/>
            <person name="Wayne K.J."/>
            <person name="Tettelin H."/>
            <person name="Glass J.I."/>
            <person name="Rusch D."/>
            <person name="Podicherti R."/>
            <person name="Tsui H.-C.T."/>
            <person name="Winkler M.E."/>
        </authorList>
    </citation>
    <scope>NUCLEOTIDE SEQUENCE</scope>
</reference>
<dbReference type="GO" id="GO:0008168">
    <property type="term" value="F:methyltransferase activity"/>
    <property type="evidence" value="ECO:0007669"/>
    <property type="project" value="UniProtKB-KW"/>
</dbReference>
<dbReference type="Pfam" id="PF00590">
    <property type="entry name" value="TP_methylase"/>
    <property type="match status" value="1"/>
</dbReference>
<evidence type="ECO:0000313" key="8">
    <source>
        <dbReference type="EMBL" id="SVB22143.1"/>
    </source>
</evidence>
<dbReference type="AlphaFoldDB" id="A0A382CA69"/>
<evidence type="ECO:0000256" key="1">
    <source>
        <dbReference type="ARBA" id="ARBA00022490"/>
    </source>
</evidence>
<dbReference type="Gene3D" id="3.40.1010.10">
    <property type="entry name" value="Cobalt-precorrin-4 Transmethylase, Domain 1"/>
    <property type="match status" value="1"/>
</dbReference>
<feature type="domain" description="RsmI HTH" evidence="7">
    <location>
        <begin position="236"/>
        <end position="277"/>
    </location>
</feature>
<gene>
    <name evidence="8" type="ORF">METZ01_LOCUS174997</name>
</gene>
<evidence type="ECO:0000256" key="4">
    <source>
        <dbReference type="ARBA" id="ARBA00022679"/>
    </source>
</evidence>
<dbReference type="PANTHER" id="PTHR46111">
    <property type="entry name" value="RIBOSOMAL RNA SMALL SUBUNIT METHYLTRANSFERASE I"/>
    <property type="match status" value="1"/>
</dbReference>
<name>A0A382CA69_9ZZZZ</name>
<dbReference type="InterPro" id="IPR014777">
    <property type="entry name" value="4pyrrole_Mease_sub1"/>
</dbReference>
<keyword evidence="5" id="KW-0949">S-adenosyl-L-methionine</keyword>
<dbReference type="NCBIfam" id="TIGR00096">
    <property type="entry name" value="16S rRNA (cytidine(1402)-2'-O)-methyltransferase"/>
    <property type="match status" value="1"/>
</dbReference>
<dbReference type="PIRSF" id="PIRSF005917">
    <property type="entry name" value="MTase_YraL"/>
    <property type="match status" value="1"/>
</dbReference>
<dbReference type="PANTHER" id="PTHR46111:SF1">
    <property type="entry name" value="RIBOSOMAL RNA SMALL SUBUNIT METHYLTRANSFERASE I"/>
    <property type="match status" value="1"/>
</dbReference>
<dbReference type="GO" id="GO:0032259">
    <property type="term" value="P:methylation"/>
    <property type="evidence" value="ECO:0007669"/>
    <property type="project" value="UniProtKB-KW"/>
</dbReference>
<evidence type="ECO:0000256" key="5">
    <source>
        <dbReference type="ARBA" id="ARBA00022691"/>
    </source>
</evidence>
<accession>A0A382CA69</accession>
<evidence type="ECO:0000259" key="6">
    <source>
        <dbReference type="Pfam" id="PF00590"/>
    </source>
</evidence>
<keyword evidence="3" id="KW-0489">Methyltransferase</keyword>